<evidence type="ECO:0000313" key="2">
    <source>
        <dbReference type="Proteomes" id="UP000266177"/>
    </source>
</evidence>
<dbReference type="Proteomes" id="UP000266177">
    <property type="component" value="Unassembled WGS sequence"/>
</dbReference>
<dbReference type="RefSeq" id="WP_119795571.1">
    <property type="nucleotide sequence ID" value="NZ_QYZD01000025.1"/>
</dbReference>
<dbReference type="EMBL" id="QYZD01000025">
    <property type="protein sequence ID" value="RJG21336.1"/>
    <property type="molecule type" value="Genomic_DNA"/>
</dbReference>
<gene>
    <name evidence="1" type="ORF">DQX05_21785</name>
</gene>
<reference evidence="1 2" key="1">
    <citation type="submission" date="2018-09" db="EMBL/GenBank/DDBJ databases">
        <title>Paenibacillus SK2017-BO5.</title>
        <authorList>
            <person name="Piskunova J.V."/>
            <person name="Dubiley S.A."/>
            <person name="Severinov K.V."/>
        </authorList>
    </citation>
    <scope>NUCLEOTIDE SEQUENCE [LARGE SCALE GENOMIC DNA]</scope>
    <source>
        <strain evidence="1 2">BO5</strain>
    </source>
</reference>
<comment type="caution">
    <text evidence="1">The sequence shown here is derived from an EMBL/GenBank/DDBJ whole genome shotgun (WGS) entry which is preliminary data.</text>
</comment>
<protein>
    <submittedName>
        <fullName evidence="1">Uncharacterized protein</fullName>
    </submittedName>
</protein>
<proteinExistence type="predicted"/>
<name>A0A3A3GH06_PANTH</name>
<evidence type="ECO:0000313" key="1">
    <source>
        <dbReference type="EMBL" id="RJG21336.1"/>
    </source>
</evidence>
<dbReference type="AlphaFoldDB" id="A0A3A3GH06"/>
<organism evidence="1 2">
    <name type="scientific">Paenibacillus thiaminolyticus</name>
    <name type="common">Bacillus thiaminolyticus</name>
    <dbReference type="NCBI Taxonomy" id="49283"/>
    <lineage>
        <taxon>Bacteria</taxon>
        <taxon>Bacillati</taxon>
        <taxon>Bacillota</taxon>
        <taxon>Bacilli</taxon>
        <taxon>Bacillales</taxon>
        <taxon>Paenibacillaceae</taxon>
        <taxon>Paenibacillus</taxon>
    </lineage>
</organism>
<sequence length="138" mass="15933">MDDLINNKYEDITFTEVQNNMFSDLVESDIALKRVLMVIAKHSQTHKDNEVSGGITVKDITEQIILDRKVRKGKKGFTTETTYINRKHAERVVETLLKMSLCYKVPFTHPSKLIYPTVRGISVSKELTRRYLETSKGR</sequence>
<accession>A0A3A3GH06</accession>